<evidence type="ECO:0000256" key="3">
    <source>
        <dbReference type="ARBA" id="ARBA00022692"/>
    </source>
</evidence>
<gene>
    <name evidence="7" type="ORF">H9Q79_16065</name>
</gene>
<accession>A0A7G9GC40</accession>
<dbReference type="Proteomes" id="UP000515860">
    <property type="component" value="Chromosome"/>
</dbReference>
<sequence length="327" mass="34525">MAGRKENRETVSAFKQSLMAQVIPLLVLVLIIIISSIASPVFLTSANFENLLLQMAVTMIISCGMFTILLTGGIDLSVGSIVAVSGVMVATWIETMNWVLASVLAMLVGLVLGLLNGLLVSKLRVAPFITTLGTMYFARGLAYWFTSAKTILWTNFDNVSGFKTMGGGRIFGFLPIPALIWIIVYIVTILLVKYSKFGRVCYAIGGNEEAARLSGIKTGFYKILPYAYTGLLAGLGGVVLTARLGVGAPASGDGQEMDCITAVVVGGTSLSGGSGNVLGVLIGAFILAIINNILNLCNVPAYPQQMLKGIIIVAAVILSSFREKKAA</sequence>
<evidence type="ECO:0000313" key="8">
    <source>
        <dbReference type="Proteomes" id="UP000515860"/>
    </source>
</evidence>
<dbReference type="CDD" id="cd06579">
    <property type="entry name" value="TM_PBP1_transp_AraH_like"/>
    <property type="match status" value="1"/>
</dbReference>
<dbReference type="EMBL" id="CP060635">
    <property type="protein sequence ID" value="QNM08372.1"/>
    <property type="molecule type" value="Genomic_DNA"/>
</dbReference>
<evidence type="ECO:0000256" key="4">
    <source>
        <dbReference type="ARBA" id="ARBA00022989"/>
    </source>
</evidence>
<keyword evidence="3 6" id="KW-0812">Transmembrane</keyword>
<keyword evidence="4 6" id="KW-1133">Transmembrane helix</keyword>
<dbReference type="GO" id="GO:0022857">
    <property type="term" value="F:transmembrane transporter activity"/>
    <property type="evidence" value="ECO:0007669"/>
    <property type="project" value="InterPro"/>
</dbReference>
<evidence type="ECO:0000256" key="1">
    <source>
        <dbReference type="ARBA" id="ARBA00004651"/>
    </source>
</evidence>
<feature type="transmembrane region" description="Helical" evidence="6">
    <location>
        <begin position="170"/>
        <end position="192"/>
    </location>
</feature>
<keyword evidence="8" id="KW-1185">Reference proteome</keyword>
<keyword evidence="5 6" id="KW-0472">Membrane</keyword>
<dbReference type="Pfam" id="PF02653">
    <property type="entry name" value="BPD_transp_2"/>
    <property type="match status" value="1"/>
</dbReference>
<evidence type="ECO:0000256" key="6">
    <source>
        <dbReference type="SAM" id="Phobius"/>
    </source>
</evidence>
<feature type="transmembrane region" description="Helical" evidence="6">
    <location>
        <begin position="21"/>
        <end position="45"/>
    </location>
</feature>
<reference evidence="7 8" key="1">
    <citation type="submission" date="2020-08" db="EMBL/GenBank/DDBJ databases">
        <authorList>
            <person name="Liu C."/>
            <person name="Sun Q."/>
        </authorList>
    </citation>
    <scope>NUCLEOTIDE SEQUENCE [LARGE SCALE GENOMIC DNA]</scope>
    <source>
        <strain evidence="7 8">NSJ-29</strain>
    </source>
</reference>
<feature type="transmembrane region" description="Helical" evidence="6">
    <location>
        <begin position="277"/>
        <end position="294"/>
    </location>
</feature>
<name>A0A7G9GC40_9FIRM</name>
<dbReference type="PANTHER" id="PTHR32196">
    <property type="entry name" value="ABC TRANSPORTER PERMEASE PROTEIN YPHD-RELATED-RELATED"/>
    <property type="match status" value="1"/>
</dbReference>
<evidence type="ECO:0000256" key="2">
    <source>
        <dbReference type="ARBA" id="ARBA00022475"/>
    </source>
</evidence>
<evidence type="ECO:0000256" key="5">
    <source>
        <dbReference type="ARBA" id="ARBA00023136"/>
    </source>
</evidence>
<feature type="transmembrane region" description="Helical" evidence="6">
    <location>
        <begin position="125"/>
        <end position="145"/>
    </location>
</feature>
<dbReference type="PANTHER" id="PTHR32196:SF72">
    <property type="entry name" value="RIBOSE IMPORT PERMEASE PROTEIN RBSC"/>
    <property type="match status" value="1"/>
</dbReference>
<dbReference type="GO" id="GO:0005886">
    <property type="term" value="C:plasma membrane"/>
    <property type="evidence" value="ECO:0007669"/>
    <property type="project" value="UniProtKB-SubCell"/>
</dbReference>
<comment type="subcellular location">
    <subcellularLocation>
        <location evidence="1">Cell membrane</location>
        <topology evidence="1">Multi-pass membrane protein</topology>
    </subcellularLocation>
</comment>
<keyword evidence="2" id="KW-1003">Cell membrane</keyword>
<feature type="transmembrane region" description="Helical" evidence="6">
    <location>
        <begin position="51"/>
        <end position="69"/>
    </location>
</feature>
<proteinExistence type="predicted"/>
<protein>
    <submittedName>
        <fullName evidence="7">ABC transporter permease</fullName>
    </submittedName>
</protein>
<evidence type="ECO:0000313" key="7">
    <source>
        <dbReference type="EMBL" id="QNM08372.1"/>
    </source>
</evidence>
<dbReference type="AlphaFoldDB" id="A0A7G9GC40"/>
<dbReference type="InterPro" id="IPR001851">
    <property type="entry name" value="ABC_transp_permease"/>
</dbReference>
<dbReference type="RefSeq" id="WP_118644968.1">
    <property type="nucleotide sequence ID" value="NZ_CP060635.1"/>
</dbReference>
<feature type="transmembrane region" description="Helical" evidence="6">
    <location>
        <begin position="226"/>
        <end position="246"/>
    </location>
</feature>
<feature type="transmembrane region" description="Helical" evidence="6">
    <location>
        <begin position="99"/>
        <end position="118"/>
    </location>
</feature>
<organism evidence="7 8">
    <name type="scientific">Wansuia hejianensis</name>
    <dbReference type="NCBI Taxonomy" id="2763667"/>
    <lineage>
        <taxon>Bacteria</taxon>
        <taxon>Bacillati</taxon>
        <taxon>Bacillota</taxon>
        <taxon>Clostridia</taxon>
        <taxon>Lachnospirales</taxon>
        <taxon>Lachnospiraceae</taxon>
        <taxon>Wansuia</taxon>
    </lineage>
</organism>
<dbReference type="KEGG" id="whj:H9Q79_16065"/>
<feature type="transmembrane region" description="Helical" evidence="6">
    <location>
        <begin position="76"/>
        <end position="93"/>
    </location>
</feature>